<dbReference type="PATRIC" id="fig|1365253.3.peg.4212"/>
<proteinExistence type="predicted"/>
<evidence type="ECO:0000313" key="2">
    <source>
        <dbReference type="Proteomes" id="UP000076587"/>
    </source>
</evidence>
<reference evidence="1 2" key="1">
    <citation type="submission" date="2013-07" db="EMBL/GenBank/DDBJ databases">
        <title>Comparative Genomic and Metabolomic Analysis of Twelve Strains of Pseudoalteromonas luteoviolacea.</title>
        <authorList>
            <person name="Vynne N.G."/>
            <person name="Mansson M."/>
            <person name="Gram L."/>
        </authorList>
    </citation>
    <scope>NUCLEOTIDE SEQUENCE [LARGE SCALE GENOMIC DNA]</scope>
    <source>
        <strain evidence="1 2">NCIMB 1942</strain>
    </source>
</reference>
<protein>
    <submittedName>
        <fullName evidence="1">Uncharacterized protein</fullName>
    </submittedName>
</protein>
<dbReference type="InterPro" id="IPR012337">
    <property type="entry name" value="RNaseH-like_sf"/>
</dbReference>
<dbReference type="EMBL" id="AUXT01000197">
    <property type="protein sequence ID" value="KZN44160.1"/>
    <property type="molecule type" value="Genomic_DNA"/>
</dbReference>
<sequence>MQSRHIEEGEDKLYPFASEFKSAGTKCIEIAQKGDRKSRTATLDITFAPVTLNYVGCAERNNPDRGLNWYLLTSDPVTSKEEVLDIIRYYEYRW</sequence>
<gene>
    <name evidence="1" type="ORF">N482_17325</name>
</gene>
<organism evidence="1 2">
    <name type="scientific">Pseudoalteromonas luteoviolacea NCIMB 1942</name>
    <dbReference type="NCBI Taxonomy" id="1365253"/>
    <lineage>
        <taxon>Bacteria</taxon>
        <taxon>Pseudomonadati</taxon>
        <taxon>Pseudomonadota</taxon>
        <taxon>Gammaproteobacteria</taxon>
        <taxon>Alteromonadales</taxon>
        <taxon>Pseudoalteromonadaceae</taxon>
        <taxon>Pseudoalteromonas</taxon>
    </lineage>
</organism>
<comment type="caution">
    <text evidence="1">The sequence shown here is derived from an EMBL/GenBank/DDBJ whole genome shotgun (WGS) entry which is preliminary data.</text>
</comment>
<dbReference type="AlphaFoldDB" id="A0A166ZC87"/>
<dbReference type="Proteomes" id="UP000076587">
    <property type="component" value="Unassembled WGS sequence"/>
</dbReference>
<name>A0A166ZC87_9GAMM</name>
<dbReference type="Gene3D" id="3.90.350.10">
    <property type="entry name" value="Transposase Inhibitor Protein From Tn5, Chain A, domain 1"/>
    <property type="match status" value="1"/>
</dbReference>
<evidence type="ECO:0000313" key="1">
    <source>
        <dbReference type="EMBL" id="KZN44160.1"/>
    </source>
</evidence>
<accession>A0A166ZC87</accession>
<dbReference type="SUPFAM" id="SSF53098">
    <property type="entry name" value="Ribonuclease H-like"/>
    <property type="match status" value="1"/>
</dbReference>